<dbReference type="CDD" id="cd01285">
    <property type="entry name" value="nucleoside_deaminase"/>
    <property type="match status" value="1"/>
</dbReference>
<comment type="similarity">
    <text evidence="1">Belongs to the cytidine and deoxycytidylate deaminase family. ADAT2 subfamily.</text>
</comment>
<dbReference type="EMBL" id="CP019454">
    <property type="protein sequence ID" value="AUW92721.1"/>
    <property type="molecule type" value="Genomic_DNA"/>
</dbReference>
<keyword evidence="3 8" id="KW-0819">tRNA processing</keyword>
<proteinExistence type="inferred from homology"/>
<dbReference type="Proteomes" id="UP000325292">
    <property type="component" value="Chromosome"/>
</dbReference>
<evidence type="ECO:0000256" key="1">
    <source>
        <dbReference type="ARBA" id="ARBA00010669"/>
    </source>
</evidence>
<dbReference type="InterPro" id="IPR028883">
    <property type="entry name" value="tRNA_aden_deaminase"/>
</dbReference>
<accession>A0ABN5GYF8</accession>
<feature type="domain" description="CMP/dCMP-type deaminase" evidence="9">
    <location>
        <begin position="1"/>
        <end position="105"/>
    </location>
</feature>
<evidence type="ECO:0000256" key="3">
    <source>
        <dbReference type="ARBA" id="ARBA00022694"/>
    </source>
</evidence>
<dbReference type="PROSITE" id="PS00903">
    <property type="entry name" value="CYT_DCMP_DEAMINASES_1"/>
    <property type="match status" value="1"/>
</dbReference>
<keyword evidence="4 8" id="KW-0479">Metal-binding</keyword>
<comment type="function">
    <text evidence="8">Catalyzes the deamination of adenosine to inosine at the wobble position 34 of tRNA(Arg2).</text>
</comment>
<evidence type="ECO:0000256" key="2">
    <source>
        <dbReference type="ARBA" id="ARBA00011738"/>
    </source>
</evidence>
<sequence length="147" mass="16381">MELALKEAERAAQSGEVPVGAVLILDDGTVIAQDHNRRESDHDPTAHAEMLVIRAASQKLGRWRLTGTTLLVTLEPCIMCAGAIILSRIDRLVFATRDPKAGAVLSLYQALSDDRLNHRVAIHEGLYQQQAQTLLRDFFRARRIKDK</sequence>
<dbReference type="SUPFAM" id="SSF53927">
    <property type="entry name" value="Cytidine deaminase-like"/>
    <property type="match status" value="1"/>
</dbReference>
<feature type="active site" description="Proton donor" evidence="8">
    <location>
        <position position="49"/>
    </location>
</feature>
<comment type="cofactor">
    <cofactor evidence="8">
        <name>Zn(2+)</name>
        <dbReference type="ChEBI" id="CHEBI:29105"/>
    </cofactor>
    <text evidence="8">Binds 1 zinc ion per subunit.</text>
</comment>
<evidence type="ECO:0000256" key="5">
    <source>
        <dbReference type="ARBA" id="ARBA00022801"/>
    </source>
</evidence>
<dbReference type="InterPro" id="IPR016193">
    <property type="entry name" value="Cytidine_deaminase-like"/>
</dbReference>
<gene>
    <name evidence="8" type="primary">tadA</name>
    <name evidence="10" type="ORF">BXT84_01060</name>
</gene>
<evidence type="ECO:0000256" key="6">
    <source>
        <dbReference type="ARBA" id="ARBA00022833"/>
    </source>
</evidence>
<dbReference type="PROSITE" id="PS51747">
    <property type="entry name" value="CYT_DCMP_DEAMINASES_2"/>
    <property type="match status" value="1"/>
</dbReference>
<feature type="binding site" evidence="8">
    <location>
        <position position="77"/>
    </location>
    <ligand>
        <name>Zn(2+)</name>
        <dbReference type="ChEBI" id="CHEBI:29105"/>
        <note>catalytic</note>
    </ligand>
</feature>
<evidence type="ECO:0000313" key="10">
    <source>
        <dbReference type="EMBL" id="AUW92721.1"/>
    </source>
</evidence>
<dbReference type="HAMAP" id="MF_00972">
    <property type="entry name" value="tRNA_aden_deaminase"/>
    <property type="match status" value="1"/>
</dbReference>
<evidence type="ECO:0000256" key="7">
    <source>
        <dbReference type="ARBA" id="ARBA00048045"/>
    </source>
</evidence>
<dbReference type="NCBIfam" id="NF008113">
    <property type="entry name" value="PRK10860.1"/>
    <property type="match status" value="1"/>
</dbReference>
<evidence type="ECO:0000256" key="4">
    <source>
        <dbReference type="ARBA" id="ARBA00022723"/>
    </source>
</evidence>
<dbReference type="Pfam" id="PF00383">
    <property type="entry name" value="dCMP_cyt_deam_1"/>
    <property type="match status" value="1"/>
</dbReference>
<evidence type="ECO:0000256" key="8">
    <source>
        <dbReference type="HAMAP-Rule" id="MF_00972"/>
    </source>
</evidence>
<evidence type="ECO:0000313" key="11">
    <source>
        <dbReference type="Proteomes" id="UP000325292"/>
    </source>
</evidence>
<dbReference type="InterPro" id="IPR016192">
    <property type="entry name" value="APOBEC/CMP_deaminase_Zn-bd"/>
</dbReference>
<reference evidence="10 11" key="1">
    <citation type="journal article" date="2019" name="Sci. Rep.">
        <title>Sulfobacillus thermotolerans: new insights into resistance and metabolic capacities of acidophilic chemolithotrophs.</title>
        <authorList>
            <person name="Panyushkina A.E."/>
            <person name="Babenko V.V."/>
            <person name="Nikitina A.S."/>
            <person name="Selezneva O.V."/>
            <person name="Tsaplina I.A."/>
            <person name="Letarova M.A."/>
            <person name="Kostryukova E.S."/>
            <person name="Letarov A.V."/>
        </authorList>
    </citation>
    <scope>NUCLEOTIDE SEQUENCE [LARGE SCALE GENOMIC DNA]</scope>
    <source>
        <strain evidence="10 11">Kr1</strain>
    </source>
</reference>
<keyword evidence="6 8" id="KW-0862">Zinc</keyword>
<name>A0ABN5GYF8_9FIRM</name>
<dbReference type="EC" id="3.5.4.33" evidence="8"/>
<feature type="binding site" evidence="8">
    <location>
        <position position="47"/>
    </location>
    <ligand>
        <name>Zn(2+)</name>
        <dbReference type="ChEBI" id="CHEBI:29105"/>
        <note>catalytic</note>
    </ligand>
</feature>
<dbReference type="Gene3D" id="3.40.140.10">
    <property type="entry name" value="Cytidine Deaminase, domain 2"/>
    <property type="match status" value="1"/>
</dbReference>
<keyword evidence="5 8" id="KW-0378">Hydrolase</keyword>
<protein>
    <recommendedName>
        <fullName evidence="8">tRNA-specific adenosine deaminase</fullName>
        <ecNumber evidence="8">3.5.4.33</ecNumber>
    </recommendedName>
</protein>
<dbReference type="PANTHER" id="PTHR11079">
    <property type="entry name" value="CYTOSINE DEAMINASE FAMILY MEMBER"/>
    <property type="match status" value="1"/>
</dbReference>
<organism evidence="10 11">
    <name type="scientific">Sulfobacillus thermotolerans</name>
    <dbReference type="NCBI Taxonomy" id="338644"/>
    <lineage>
        <taxon>Bacteria</taxon>
        <taxon>Bacillati</taxon>
        <taxon>Bacillota</taxon>
        <taxon>Clostridia</taxon>
        <taxon>Eubacteriales</taxon>
        <taxon>Clostridiales Family XVII. Incertae Sedis</taxon>
        <taxon>Sulfobacillus</taxon>
    </lineage>
</organism>
<feature type="binding site" evidence="8">
    <location>
        <position position="80"/>
    </location>
    <ligand>
        <name>Zn(2+)</name>
        <dbReference type="ChEBI" id="CHEBI:29105"/>
        <note>catalytic</note>
    </ligand>
</feature>
<dbReference type="PANTHER" id="PTHR11079:SF202">
    <property type="entry name" value="TRNA-SPECIFIC ADENOSINE DEAMINASE"/>
    <property type="match status" value="1"/>
</dbReference>
<dbReference type="InterPro" id="IPR002125">
    <property type="entry name" value="CMP_dCMP_dom"/>
</dbReference>
<comment type="subunit">
    <text evidence="2 8">Homodimer.</text>
</comment>
<evidence type="ECO:0000259" key="9">
    <source>
        <dbReference type="PROSITE" id="PS51747"/>
    </source>
</evidence>
<comment type="catalytic activity">
    <reaction evidence="7 8">
        <text>adenosine(34) in tRNA + H2O + H(+) = inosine(34) in tRNA + NH4(+)</text>
        <dbReference type="Rhea" id="RHEA:43168"/>
        <dbReference type="Rhea" id="RHEA-COMP:10373"/>
        <dbReference type="Rhea" id="RHEA-COMP:10374"/>
        <dbReference type="ChEBI" id="CHEBI:15377"/>
        <dbReference type="ChEBI" id="CHEBI:15378"/>
        <dbReference type="ChEBI" id="CHEBI:28938"/>
        <dbReference type="ChEBI" id="CHEBI:74411"/>
        <dbReference type="ChEBI" id="CHEBI:82852"/>
        <dbReference type="EC" id="3.5.4.33"/>
    </reaction>
</comment>
<keyword evidence="11" id="KW-1185">Reference proteome</keyword>